<dbReference type="Gene3D" id="3.30.70.1450">
    <property type="entry name" value="Regulator of K+ conductance, C-terminal domain"/>
    <property type="match status" value="1"/>
</dbReference>
<dbReference type="InterPro" id="IPR036721">
    <property type="entry name" value="RCK_C_sf"/>
</dbReference>
<dbReference type="RefSeq" id="WP_131839875.1">
    <property type="nucleotide sequence ID" value="NZ_SLWB01000012.1"/>
</dbReference>
<protein>
    <submittedName>
        <fullName evidence="2">Trk system potassium uptake protein TrkA</fullName>
    </submittedName>
</protein>
<dbReference type="InterPro" id="IPR003148">
    <property type="entry name" value="RCK_N"/>
</dbReference>
<dbReference type="OrthoDB" id="9776294at2"/>
<accession>A0A4R2EEY4</accession>
<dbReference type="GO" id="GO:0006813">
    <property type="term" value="P:potassium ion transport"/>
    <property type="evidence" value="ECO:0007669"/>
    <property type="project" value="InterPro"/>
</dbReference>
<sequence>MKYIIIGLGNYGSVLAERLTSMGHEVIGIDSNSHRVEELKSRITSTICMDINEVHMLKVLPLKDADAVVVAIGENIGTSILVSAELKQLKVNKLIGRAISNLHTTVLEAIGVDEVVTPEKDSAEDFALRLDVKGLQDSFPVAEGYRVISMTAPPVIVGQAVGELLLGDKFNLKLVTIVRKEHVTNILGSKSVVEKVIHPIGLGTIIEKEDVLYLFGDSKNLQTFSRFFS</sequence>
<evidence type="ECO:0000313" key="3">
    <source>
        <dbReference type="Proteomes" id="UP000294830"/>
    </source>
</evidence>
<dbReference type="Gene3D" id="3.40.50.720">
    <property type="entry name" value="NAD(P)-binding Rossmann-like Domain"/>
    <property type="match status" value="1"/>
</dbReference>
<dbReference type="AlphaFoldDB" id="A0A4R2EEY4"/>
<comment type="caution">
    <text evidence="2">The sequence shown here is derived from an EMBL/GenBank/DDBJ whole genome shotgun (WGS) entry which is preliminary data.</text>
</comment>
<dbReference type="InterPro" id="IPR036291">
    <property type="entry name" value="NAD(P)-bd_dom_sf"/>
</dbReference>
<dbReference type="Pfam" id="PF02254">
    <property type="entry name" value="TrkA_N"/>
    <property type="match status" value="1"/>
</dbReference>
<keyword evidence="3" id="KW-1185">Reference proteome</keyword>
<organism evidence="2 3">
    <name type="scientific">Acetobacteroides hydrogenigenes</name>
    <dbReference type="NCBI Taxonomy" id="979970"/>
    <lineage>
        <taxon>Bacteria</taxon>
        <taxon>Pseudomonadati</taxon>
        <taxon>Bacteroidota</taxon>
        <taxon>Bacteroidia</taxon>
        <taxon>Bacteroidales</taxon>
        <taxon>Rikenellaceae</taxon>
        <taxon>Acetobacteroides</taxon>
    </lineage>
</organism>
<reference evidence="2 3" key="1">
    <citation type="submission" date="2019-03" db="EMBL/GenBank/DDBJ databases">
        <title>Genomic Encyclopedia of Archaeal and Bacterial Type Strains, Phase II (KMG-II): from individual species to whole genera.</title>
        <authorList>
            <person name="Goeker M."/>
        </authorList>
    </citation>
    <scope>NUCLEOTIDE SEQUENCE [LARGE SCALE GENOMIC DNA]</scope>
    <source>
        <strain evidence="2 3">RL-C</strain>
    </source>
</reference>
<gene>
    <name evidence="2" type="ORF">CLV25_11261</name>
</gene>
<name>A0A4R2EEY4_9BACT</name>
<evidence type="ECO:0000259" key="1">
    <source>
        <dbReference type="PROSITE" id="PS51202"/>
    </source>
</evidence>
<dbReference type="PANTHER" id="PTHR43833">
    <property type="entry name" value="POTASSIUM CHANNEL PROTEIN 2-RELATED-RELATED"/>
    <property type="match status" value="1"/>
</dbReference>
<feature type="domain" description="RCK C-terminal" evidence="1">
    <location>
        <begin position="130"/>
        <end position="229"/>
    </location>
</feature>
<dbReference type="GO" id="GO:0008324">
    <property type="term" value="F:monoatomic cation transmembrane transporter activity"/>
    <property type="evidence" value="ECO:0007669"/>
    <property type="project" value="InterPro"/>
</dbReference>
<dbReference type="EMBL" id="SLWB01000012">
    <property type="protein sequence ID" value="TCN64734.1"/>
    <property type="molecule type" value="Genomic_DNA"/>
</dbReference>
<dbReference type="SUPFAM" id="SSF116726">
    <property type="entry name" value="TrkA C-terminal domain-like"/>
    <property type="match status" value="1"/>
</dbReference>
<dbReference type="InterPro" id="IPR006037">
    <property type="entry name" value="RCK_C"/>
</dbReference>
<proteinExistence type="predicted"/>
<dbReference type="SUPFAM" id="SSF51735">
    <property type="entry name" value="NAD(P)-binding Rossmann-fold domains"/>
    <property type="match status" value="1"/>
</dbReference>
<evidence type="ECO:0000313" key="2">
    <source>
        <dbReference type="EMBL" id="TCN64734.1"/>
    </source>
</evidence>
<dbReference type="Proteomes" id="UP000294830">
    <property type="component" value="Unassembled WGS sequence"/>
</dbReference>
<dbReference type="PROSITE" id="PS51202">
    <property type="entry name" value="RCK_C"/>
    <property type="match status" value="1"/>
</dbReference>
<dbReference type="PANTHER" id="PTHR43833:SF7">
    <property type="entry name" value="KTR SYSTEM POTASSIUM UPTAKE PROTEIN C"/>
    <property type="match status" value="1"/>
</dbReference>
<dbReference type="InterPro" id="IPR050721">
    <property type="entry name" value="Trk_Ktr_HKT_K-transport"/>
</dbReference>